<accession>A0A0U3CSG4</accession>
<dbReference type="PATRIC" id="fig|230361.4.peg.825"/>
<dbReference type="Gene3D" id="2.60.40.730">
    <property type="entry name" value="SOR catalytic domain"/>
    <property type="match status" value="1"/>
</dbReference>
<dbReference type="InterPro" id="IPR051233">
    <property type="entry name" value="Desulfoferrodoxin_SOR"/>
</dbReference>
<dbReference type="NCBIfam" id="TIGR00332">
    <property type="entry name" value="neela_ferrous"/>
    <property type="match status" value="1"/>
</dbReference>
<name>A0A0U3CSG4_9EURY</name>
<protein>
    <submittedName>
        <fullName evidence="7">Desulfoferrodoxin Dfx</fullName>
    </submittedName>
</protein>
<dbReference type="EMBL" id="CP011266">
    <property type="protein sequence ID" value="ALT68591.1"/>
    <property type="molecule type" value="Genomic_DNA"/>
</dbReference>
<keyword evidence="3" id="KW-0479">Metal-binding</keyword>
<dbReference type="PANTHER" id="PTHR36541">
    <property type="entry name" value="SUPEROXIDE REDUCTASE-RELATED"/>
    <property type="match status" value="1"/>
</dbReference>
<keyword evidence="8" id="KW-1185">Reference proteome</keyword>
<proteinExistence type="inferred from homology"/>
<dbReference type="Pfam" id="PF01880">
    <property type="entry name" value="Desulfoferrodox"/>
    <property type="match status" value="1"/>
</dbReference>
<dbReference type="InterPro" id="IPR036073">
    <property type="entry name" value="Desulfoferrodoxin_Fe-bd_dom_sf"/>
</dbReference>
<dbReference type="GO" id="GO:0016491">
    <property type="term" value="F:oxidoreductase activity"/>
    <property type="evidence" value="ECO:0007669"/>
    <property type="project" value="InterPro"/>
</dbReference>
<evidence type="ECO:0000256" key="1">
    <source>
        <dbReference type="ARBA" id="ARBA00005941"/>
    </source>
</evidence>
<reference evidence="7 8" key="1">
    <citation type="submission" date="2015-04" db="EMBL/GenBank/DDBJ databases">
        <title>The complete genome sequence of the rumen methanogen Methanobrevibacter millerae SM9.</title>
        <authorList>
            <person name="Leahy S.C."/>
            <person name="Kelly W.J."/>
            <person name="Pacheco D.M."/>
            <person name="Li D."/>
            <person name="Altermann E."/>
            <person name="Attwood G.T."/>
        </authorList>
    </citation>
    <scope>NUCLEOTIDE SEQUENCE [LARGE SCALE GENOMIC DNA]</scope>
    <source>
        <strain evidence="7 8">SM9</strain>
    </source>
</reference>
<evidence type="ECO:0000256" key="5">
    <source>
        <dbReference type="ARBA" id="ARBA00023004"/>
    </source>
</evidence>
<dbReference type="SUPFAM" id="SSF49367">
    <property type="entry name" value="Superoxide reductase-like"/>
    <property type="match status" value="1"/>
</dbReference>
<evidence type="ECO:0000256" key="3">
    <source>
        <dbReference type="ARBA" id="ARBA00022723"/>
    </source>
</evidence>
<evidence type="ECO:0000259" key="6">
    <source>
        <dbReference type="Pfam" id="PF01880"/>
    </source>
</evidence>
<comment type="similarity">
    <text evidence="1">Belongs to the desulfoferrodoxin family.</text>
</comment>
<keyword evidence="2" id="KW-0813">Transport</keyword>
<evidence type="ECO:0000256" key="2">
    <source>
        <dbReference type="ARBA" id="ARBA00022448"/>
    </source>
</evidence>
<dbReference type="Proteomes" id="UP000067738">
    <property type="component" value="Chromosome"/>
</dbReference>
<keyword evidence="4" id="KW-0249">Electron transport</keyword>
<evidence type="ECO:0000313" key="8">
    <source>
        <dbReference type="Proteomes" id="UP000067738"/>
    </source>
</evidence>
<dbReference type="AlphaFoldDB" id="A0A0U3CSG4"/>
<sequence length="126" mass="13794">MEMFIMAKILKCDDCGSIIQVLVEDDGDACDTHMIDIPVQTEGDKSPKHKPVVEIDGDKVTVKVGEAAHPMDDDHYIQFLVVEAGAEQYAKCFKPGDVAEATFTVNSTDDVVAFAFCNLHGLWSSE</sequence>
<evidence type="ECO:0000256" key="4">
    <source>
        <dbReference type="ARBA" id="ARBA00022982"/>
    </source>
</evidence>
<keyword evidence="5" id="KW-0408">Iron</keyword>
<dbReference type="PANTHER" id="PTHR36541:SF1">
    <property type="entry name" value="SUPEROXIDE REDUCTASE-RELATED"/>
    <property type="match status" value="1"/>
</dbReference>
<gene>
    <name evidence="7" type="primary">dfx</name>
    <name evidence="7" type="ORF">sm9_0800</name>
</gene>
<feature type="domain" description="Desulfoferrodoxin ferrous iron-binding" evidence="6">
    <location>
        <begin position="44"/>
        <end position="125"/>
    </location>
</feature>
<organism evidence="7 8">
    <name type="scientific">Methanobrevibacter millerae</name>
    <dbReference type="NCBI Taxonomy" id="230361"/>
    <lineage>
        <taxon>Archaea</taxon>
        <taxon>Methanobacteriati</taxon>
        <taxon>Methanobacteriota</taxon>
        <taxon>Methanomada group</taxon>
        <taxon>Methanobacteria</taxon>
        <taxon>Methanobacteriales</taxon>
        <taxon>Methanobacteriaceae</taxon>
        <taxon>Methanobrevibacter</taxon>
    </lineage>
</organism>
<dbReference type="KEGG" id="mmil:sm9_0800"/>
<dbReference type="GO" id="GO:0005506">
    <property type="term" value="F:iron ion binding"/>
    <property type="evidence" value="ECO:0007669"/>
    <property type="project" value="InterPro"/>
</dbReference>
<dbReference type="InterPro" id="IPR002742">
    <property type="entry name" value="Desulfoferrodoxin_Fe-bd_dom"/>
</dbReference>
<evidence type="ECO:0000313" key="7">
    <source>
        <dbReference type="EMBL" id="ALT68591.1"/>
    </source>
</evidence>